<proteinExistence type="predicted"/>
<reference evidence="1" key="1">
    <citation type="journal article" date="2021" name="Proc. Natl. Acad. Sci. U.S.A.">
        <title>A Catalog of Tens of Thousands of Viruses from Human Metagenomes Reveals Hidden Associations with Chronic Diseases.</title>
        <authorList>
            <person name="Tisza M.J."/>
            <person name="Buck C.B."/>
        </authorList>
    </citation>
    <scope>NUCLEOTIDE SEQUENCE</scope>
    <source>
        <strain evidence="1">CtOSJ35</strain>
    </source>
</reference>
<name>A0A8S5PLD1_9CAUD</name>
<organism evidence="1">
    <name type="scientific">Siphoviridae sp. ctOSJ35</name>
    <dbReference type="NCBI Taxonomy" id="2825479"/>
    <lineage>
        <taxon>Viruses</taxon>
        <taxon>Duplodnaviria</taxon>
        <taxon>Heunggongvirae</taxon>
        <taxon>Uroviricota</taxon>
        <taxon>Caudoviricetes</taxon>
    </lineage>
</organism>
<accession>A0A8S5PLD1</accession>
<sequence length="73" mass="8947">MWVYVFDEPIPEYFKNGMPYLLNLYFHERYGYKIEKDTECVIAVWDSSCECFRESTTNTEIDSRDISEWWKDI</sequence>
<evidence type="ECO:0000313" key="1">
    <source>
        <dbReference type="EMBL" id="DAE07291.1"/>
    </source>
</evidence>
<dbReference type="EMBL" id="BK015447">
    <property type="protein sequence ID" value="DAE07291.1"/>
    <property type="molecule type" value="Genomic_DNA"/>
</dbReference>
<protein>
    <submittedName>
        <fullName evidence="1">Uncharacterized protein</fullName>
    </submittedName>
</protein>